<evidence type="ECO:0000256" key="7">
    <source>
        <dbReference type="PIRSR" id="PIRSR000445-3"/>
    </source>
</evidence>
<dbReference type="Gene3D" id="3.40.50.720">
    <property type="entry name" value="NAD(P)-binding Rossmann-like Domain"/>
    <property type="match status" value="1"/>
</dbReference>
<dbReference type="PANTHER" id="PTHR43013:SF1">
    <property type="entry name" value="GLUTAMYL-TRNA REDUCTASE"/>
    <property type="match status" value="1"/>
</dbReference>
<feature type="binding site" evidence="4 6">
    <location>
        <position position="113"/>
    </location>
    <ligand>
        <name>substrate</name>
    </ligand>
</feature>
<dbReference type="GO" id="GO:0050661">
    <property type="term" value="F:NADP binding"/>
    <property type="evidence" value="ECO:0007669"/>
    <property type="project" value="InterPro"/>
</dbReference>
<gene>
    <name evidence="4" type="primary">hemA</name>
    <name evidence="11" type="ORF">SAMN05421788_107334</name>
</gene>
<dbReference type="InterPro" id="IPR006151">
    <property type="entry name" value="Shikm_DH/Glu-tRNA_Rdtase"/>
</dbReference>
<dbReference type="InterPro" id="IPR000343">
    <property type="entry name" value="4pyrrol_synth_GluRdtase"/>
</dbReference>
<accession>A0A173MGC4</accession>
<evidence type="ECO:0000259" key="9">
    <source>
        <dbReference type="Pfam" id="PF01488"/>
    </source>
</evidence>
<reference evidence="12" key="1">
    <citation type="submission" date="2017-01" db="EMBL/GenBank/DDBJ databases">
        <authorList>
            <person name="Varghese N."/>
            <person name="Submissions S."/>
        </authorList>
    </citation>
    <scope>NUCLEOTIDE SEQUENCE [LARGE SCALE GENOMIC DNA]</scope>
    <source>
        <strain evidence="12">DSM 21054</strain>
    </source>
</reference>
<proteinExistence type="inferred from homology"/>
<dbReference type="GO" id="GO:0008883">
    <property type="term" value="F:glutamyl-tRNA reductase activity"/>
    <property type="evidence" value="ECO:0007669"/>
    <property type="project" value="UniProtKB-UniRule"/>
</dbReference>
<dbReference type="SUPFAM" id="SSF69742">
    <property type="entry name" value="Glutamyl tRNA-reductase catalytic, N-terminal domain"/>
    <property type="match status" value="1"/>
</dbReference>
<organism evidence="11 12">
    <name type="scientific">Filimonas lacunae</name>
    <dbReference type="NCBI Taxonomy" id="477680"/>
    <lineage>
        <taxon>Bacteria</taxon>
        <taxon>Pseudomonadati</taxon>
        <taxon>Bacteroidota</taxon>
        <taxon>Chitinophagia</taxon>
        <taxon>Chitinophagales</taxon>
        <taxon>Chitinophagaceae</taxon>
        <taxon>Filimonas</taxon>
    </lineage>
</organism>
<dbReference type="RefSeq" id="WP_076380987.1">
    <property type="nucleotide sequence ID" value="NZ_AP017422.1"/>
</dbReference>
<dbReference type="GO" id="GO:0019353">
    <property type="term" value="P:protoporphyrinogen IX biosynthetic process from glutamate"/>
    <property type="evidence" value="ECO:0007669"/>
    <property type="project" value="TreeGrafter"/>
</dbReference>
<evidence type="ECO:0000256" key="6">
    <source>
        <dbReference type="PIRSR" id="PIRSR000445-2"/>
    </source>
</evidence>
<comment type="function">
    <text evidence="4">Catalyzes the NADPH-dependent reduction of glutamyl-tRNA(Glu) to glutamate 1-semialdehyde (GSA).</text>
</comment>
<dbReference type="HAMAP" id="MF_00087">
    <property type="entry name" value="Glu_tRNA_reductase"/>
    <property type="match status" value="1"/>
</dbReference>
<evidence type="ECO:0000256" key="3">
    <source>
        <dbReference type="ARBA" id="ARBA00023244"/>
    </source>
</evidence>
<dbReference type="OrthoDB" id="110209at2"/>
<evidence type="ECO:0000256" key="5">
    <source>
        <dbReference type="PIRSR" id="PIRSR000445-1"/>
    </source>
</evidence>
<evidence type="ECO:0000256" key="1">
    <source>
        <dbReference type="ARBA" id="ARBA00022857"/>
    </source>
</evidence>
<feature type="domain" description="Quinate/shikimate 5-dehydrogenase/glutamyl-tRNA reductase" evidence="9">
    <location>
        <begin position="178"/>
        <end position="303"/>
    </location>
</feature>
<keyword evidence="1 4" id="KW-0521">NADP</keyword>
<comment type="similarity">
    <text evidence="4">Belongs to the glutamyl-tRNA reductase family.</text>
</comment>
<dbReference type="AlphaFoldDB" id="A0A173MGC4"/>
<dbReference type="NCBIfam" id="TIGR01035">
    <property type="entry name" value="hemA"/>
    <property type="match status" value="1"/>
</dbReference>
<evidence type="ECO:0000256" key="8">
    <source>
        <dbReference type="PIRSR" id="PIRSR000445-4"/>
    </source>
</evidence>
<feature type="domain" description="Glutamyl-tRNA reductase N-terminal" evidence="10">
    <location>
        <begin position="15"/>
        <end position="160"/>
    </location>
</feature>
<protein>
    <recommendedName>
        <fullName evidence="4">Glutamyl-tRNA reductase</fullName>
        <shortName evidence="4">GluTR</shortName>
        <ecNumber evidence="4">1.2.1.70</ecNumber>
    </recommendedName>
</protein>
<evidence type="ECO:0000313" key="12">
    <source>
        <dbReference type="Proteomes" id="UP000186917"/>
    </source>
</evidence>
<feature type="binding site" evidence="4 6">
    <location>
        <position position="124"/>
    </location>
    <ligand>
        <name>substrate</name>
    </ligand>
</feature>
<keyword evidence="12" id="KW-1185">Reference proteome</keyword>
<name>A0A173MGC4_9BACT</name>
<evidence type="ECO:0000256" key="2">
    <source>
        <dbReference type="ARBA" id="ARBA00023002"/>
    </source>
</evidence>
<dbReference type="Pfam" id="PF01488">
    <property type="entry name" value="Shikimate_DH"/>
    <property type="match status" value="1"/>
</dbReference>
<evidence type="ECO:0000313" key="11">
    <source>
        <dbReference type="EMBL" id="SIT27860.1"/>
    </source>
</evidence>
<evidence type="ECO:0000259" key="10">
    <source>
        <dbReference type="Pfam" id="PF05201"/>
    </source>
</evidence>
<dbReference type="InterPro" id="IPR036343">
    <property type="entry name" value="GluRdtase_N_sf"/>
</dbReference>
<comment type="pathway">
    <text evidence="4">Porphyrin-containing compound metabolism; protoporphyrin-IX biosynthesis; 5-aminolevulinate from L-glutamyl-tRNA(Glu): step 1/2.</text>
</comment>
<comment type="miscellaneous">
    <text evidence="4">During catalysis, the active site Cys acts as a nucleophile attacking the alpha-carbonyl group of tRNA-bound glutamate with the formation of a thioester intermediate between enzyme and glutamate, and the concomitant release of tRNA(Glu). The thioester intermediate is finally reduced by direct hydride transfer from NADPH, to form the product GSA.</text>
</comment>
<sequence>MILNYGNDIHNFFVIGINYQKTNAALRGQFAIHAEQHAAILTRAAALQLHDVFVLSTCNRTEIYGFAAQAEVLINLLCSETEGTKDTFMELAYIKNGMQALTHLFYVGAGLDSQIPGDYEIIGQLKQSVQFAKERGGVTSFLERIINFVIQASKSVKNETCLSSGTVSVSFAAVQFIRQQMTDISGKRIVLLGAGKIGRITCRNIVDYIPGANITILNRSEEKAKALAGELQLHYLPIEKLPEAIATADVLVVATSAPTPSITRKHLEGQSAKLVIDLSIPCNVEASVKHLPDVTLINVDELSLLNNATLHKRSEEIPLAKDIVQRYIAEFISWNQMRSNVPVLNAVKIKLNEINTCPLFTTSGISFNFSVSVTEKRIQKVINSMASKMRAHQQHGCSYIAAINEFIQP</sequence>
<dbReference type="PIRSF" id="PIRSF000445">
    <property type="entry name" value="4pyrrol_synth_GluRdtase"/>
    <property type="match status" value="1"/>
</dbReference>
<dbReference type="EMBL" id="FTOR01000007">
    <property type="protein sequence ID" value="SIT27860.1"/>
    <property type="molecule type" value="Genomic_DNA"/>
</dbReference>
<dbReference type="InterPro" id="IPR036291">
    <property type="entry name" value="NAD(P)-bd_dom_sf"/>
</dbReference>
<feature type="site" description="Important for activity" evidence="4 8">
    <location>
        <position position="103"/>
    </location>
</feature>
<feature type="active site" description="Nucleophile" evidence="4 5">
    <location>
        <position position="58"/>
    </location>
</feature>
<keyword evidence="2 4" id="KW-0560">Oxidoreductase</keyword>
<dbReference type="EC" id="1.2.1.70" evidence="4"/>
<keyword evidence="3 4" id="KW-0627">Porphyrin biosynthesis</keyword>
<evidence type="ECO:0000256" key="4">
    <source>
        <dbReference type="HAMAP-Rule" id="MF_00087"/>
    </source>
</evidence>
<dbReference type="STRING" id="477680.SAMN05421788_107334"/>
<dbReference type="UniPathway" id="UPA00251">
    <property type="reaction ID" value="UER00316"/>
</dbReference>
<dbReference type="KEGG" id="fln:FLA_2693"/>
<dbReference type="Gene3D" id="3.30.460.30">
    <property type="entry name" value="Glutamyl-tRNA reductase, N-terminal domain"/>
    <property type="match status" value="1"/>
</dbReference>
<feature type="binding site" evidence="4 6">
    <location>
        <begin position="57"/>
        <end position="60"/>
    </location>
    <ligand>
        <name>substrate</name>
    </ligand>
</feature>
<feature type="binding site" evidence="4 7">
    <location>
        <begin position="193"/>
        <end position="198"/>
    </location>
    <ligand>
        <name>NADP(+)</name>
        <dbReference type="ChEBI" id="CHEBI:58349"/>
    </ligand>
</feature>
<feature type="binding site" evidence="4 6">
    <location>
        <begin position="118"/>
        <end position="120"/>
    </location>
    <ligand>
        <name>substrate</name>
    </ligand>
</feature>
<dbReference type="Pfam" id="PF05201">
    <property type="entry name" value="GlutR_N"/>
    <property type="match status" value="1"/>
</dbReference>
<dbReference type="InterPro" id="IPR015895">
    <property type="entry name" value="4pyrrol_synth_GluRdtase_N"/>
</dbReference>
<dbReference type="SUPFAM" id="SSF51735">
    <property type="entry name" value="NAD(P)-binding Rossmann-fold domains"/>
    <property type="match status" value="1"/>
</dbReference>
<dbReference type="Proteomes" id="UP000186917">
    <property type="component" value="Unassembled WGS sequence"/>
</dbReference>
<comment type="domain">
    <text evidence="4">Possesses an unusual extended V-shaped dimeric structure with each monomer consisting of three distinct domains arranged along a curved 'spinal' alpha-helix. The N-terminal catalytic domain specifically recognizes the glutamate moiety of the substrate. The second domain is the NADPH-binding domain, and the third C-terminal domain is responsible for dimerization.</text>
</comment>
<comment type="subunit">
    <text evidence="4">Homodimer.</text>
</comment>
<comment type="catalytic activity">
    <reaction evidence="4">
        <text>(S)-4-amino-5-oxopentanoate + tRNA(Glu) + NADP(+) = L-glutamyl-tRNA(Glu) + NADPH + H(+)</text>
        <dbReference type="Rhea" id="RHEA:12344"/>
        <dbReference type="Rhea" id="RHEA-COMP:9663"/>
        <dbReference type="Rhea" id="RHEA-COMP:9680"/>
        <dbReference type="ChEBI" id="CHEBI:15378"/>
        <dbReference type="ChEBI" id="CHEBI:57501"/>
        <dbReference type="ChEBI" id="CHEBI:57783"/>
        <dbReference type="ChEBI" id="CHEBI:58349"/>
        <dbReference type="ChEBI" id="CHEBI:78442"/>
        <dbReference type="ChEBI" id="CHEBI:78520"/>
        <dbReference type="EC" id="1.2.1.70"/>
    </reaction>
</comment>
<dbReference type="PANTHER" id="PTHR43013">
    <property type="entry name" value="GLUTAMYL-TRNA REDUCTASE"/>
    <property type="match status" value="1"/>
</dbReference>